<name>A0A0P1AUU7_PLAHL</name>
<evidence type="ECO:0000313" key="2">
    <source>
        <dbReference type="Proteomes" id="UP000054928"/>
    </source>
</evidence>
<sequence length="79" mass="9201">MQMHILLTWRLDVDRFAKKESLLLMCEISLVHIVNFLSCRKPRKCLVPGDRSGSLGLLVDDFTTNTNVHYIYISYIPNF</sequence>
<dbReference type="Proteomes" id="UP000054928">
    <property type="component" value="Unassembled WGS sequence"/>
</dbReference>
<evidence type="ECO:0000313" key="1">
    <source>
        <dbReference type="EMBL" id="CEG45740.1"/>
    </source>
</evidence>
<accession>A0A0P1AUU7</accession>
<proteinExistence type="predicted"/>
<dbReference type="AlphaFoldDB" id="A0A0P1AUU7"/>
<keyword evidence="2" id="KW-1185">Reference proteome</keyword>
<protein>
    <submittedName>
        <fullName evidence="1">Uncharacterized protein</fullName>
    </submittedName>
</protein>
<dbReference type="GeneID" id="59052742"/>
<dbReference type="RefSeq" id="XP_036263350.1">
    <property type="nucleotide sequence ID" value="XM_036407091.1"/>
</dbReference>
<reference evidence="2" key="1">
    <citation type="submission" date="2014-09" db="EMBL/GenBank/DDBJ databases">
        <authorList>
            <person name="Sharma Rahul"/>
            <person name="Thines Marco"/>
        </authorList>
    </citation>
    <scope>NUCLEOTIDE SEQUENCE [LARGE SCALE GENOMIC DNA]</scope>
</reference>
<organism evidence="1 2">
    <name type="scientific">Plasmopara halstedii</name>
    <name type="common">Downy mildew of sunflower</name>
    <dbReference type="NCBI Taxonomy" id="4781"/>
    <lineage>
        <taxon>Eukaryota</taxon>
        <taxon>Sar</taxon>
        <taxon>Stramenopiles</taxon>
        <taxon>Oomycota</taxon>
        <taxon>Peronosporomycetes</taxon>
        <taxon>Peronosporales</taxon>
        <taxon>Peronosporaceae</taxon>
        <taxon>Plasmopara</taxon>
    </lineage>
</organism>
<dbReference type="EMBL" id="CCYD01001640">
    <property type="protein sequence ID" value="CEG45740.1"/>
    <property type="molecule type" value="Genomic_DNA"/>
</dbReference>